<dbReference type="EMBL" id="BRZI01000012">
    <property type="protein sequence ID" value="GLD30270.1"/>
    <property type="molecule type" value="Genomic_DNA"/>
</dbReference>
<reference evidence="5" key="1">
    <citation type="submission" date="2022-08" db="EMBL/GenBank/DDBJ databases">
        <title>Mycobacterium kiyosense sp. nov., scotochromogenic slow-glowing species isolated from respiratory specimens.</title>
        <authorList>
            <person name="Fukano H."/>
            <person name="Kazumi Y."/>
            <person name="Sakagami N."/>
            <person name="Ato M."/>
            <person name="Mitarai S."/>
            <person name="Hoshino Y."/>
        </authorList>
    </citation>
    <scope>NUCLEOTIDE SEQUENCE</scope>
    <source>
        <strain evidence="5">1413</strain>
        <strain evidence="4">SRL2020-028</strain>
    </source>
</reference>
<dbReference type="PRINTS" id="PR00080">
    <property type="entry name" value="SDRFAMILY"/>
</dbReference>
<accession>A0A9P3UU49</accession>
<dbReference type="CDD" id="cd05233">
    <property type="entry name" value="SDR_c"/>
    <property type="match status" value="1"/>
</dbReference>
<dbReference type="SUPFAM" id="SSF51735">
    <property type="entry name" value="NAD(P)-binding Rossmann-fold domains"/>
    <property type="match status" value="1"/>
</dbReference>
<comment type="similarity">
    <text evidence="1 3">Belongs to the short-chain dehydrogenases/reductases (SDR) family.</text>
</comment>
<evidence type="ECO:0000256" key="3">
    <source>
        <dbReference type="RuleBase" id="RU000363"/>
    </source>
</evidence>
<keyword evidence="6" id="KW-1185">Reference proteome</keyword>
<keyword evidence="2" id="KW-0560">Oxidoreductase</keyword>
<organism evidence="5 6">
    <name type="scientific">Mycobacterium kiyosense</name>
    <dbReference type="NCBI Taxonomy" id="2871094"/>
    <lineage>
        <taxon>Bacteria</taxon>
        <taxon>Bacillati</taxon>
        <taxon>Actinomycetota</taxon>
        <taxon>Actinomycetes</taxon>
        <taxon>Mycobacteriales</taxon>
        <taxon>Mycobacteriaceae</taxon>
        <taxon>Mycobacterium</taxon>
    </lineage>
</organism>
<dbReference type="PROSITE" id="PS00061">
    <property type="entry name" value="ADH_SHORT"/>
    <property type="match status" value="1"/>
</dbReference>
<evidence type="ECO:0000256" key="2">
    <source>
        <dbReference type="ARBA" id="ARBA00023002"/>
    </source>
</evidence>
<gene>
    <name evidence="5" type="ORF">Mkiyose1413_21530</name>
    <name evidence="4" type="ORF">SRL2020028_12750</name>
</gene>
<dbReference type="PRINTS" id="PR00081">
    <property type="entry name" value="GDHRDH"/>
</dbReference>
<dbReference type="GO" id="GO:0016020">
    <property type="term" value="C:membrane"/>
    <property type="evidence" value="ECO:0007669"/>
    <property type="project" value="TreeGrafter"/>
</dbReference>
<dbReference type="GO" id="GO:0016491">
    <property type="term" value="F:oxidoreductase activity"/>
    <property type="evidence" value="ECO:0007669"/>
    <property type="project" value="UniProtKB-KW"/>
</dbReference>
<dbReference type="PANTHER" id="PTHR44196:SF1">
    <property type="entry name" value="DEHYDROGENASE_REDUCTASE SDR FAMILY MEMBER 7B"/>
    <property type="match status" value="1"/>
</dbReference>
<dbReference type="AlphaFoldDB" id="A0A9P3UU49"/>
<name>A0A9P3UU49_9MYCO</name>
<dbReference type="NCBIfam" id="NF005881">
    <property type="entry name" value="PRK07832.1"/>
    <property type="match status" value="1"/>
</dbReference>
<protein>
    <submittedName>
        <fullName evidence="5">Short chain dehydrogenase</fullName>
    </submittedName>
</protein>
<dbReference type="FunFam" id="3.40.50.720:FF:000084">
    <property type="entry name" value="Short-chain dehydrogenase reductase"/>
    <property type="match status" value="1"/>
</dbReference>
<evidence type="ECO:0000256" key="1">
    <source>
        <dbReference type="ARBA" id="ARBA00006484"/>
    </source>
</evidence>
<dbReference type="Proteomes" id="UP001165663">
    <property type="component" value="Unassembled WGS sequence"/>
</dbReference>
<proteinExistence type="inferred from homology"/>
<dbReference type="Proteomes" id="UP001064782">
    <property type="component" value="Unassembled WGS sequence"/>
</dbReference>
<comment type="caution">
    <text evidence="5">The sequence shown here is derived from an EMBL/GenBank/DDBJ whole genome shotgun (WGS) entry which is preliminary data.</text>
</comment>
<sequence length="311" mass="33492">MPHADSDRTAGIVSTMAQRGSEHYFTGKRCFVTGAASGIGRATALRLAARGAELYLTDRDAEGLEKTVADARALGAQVPAYRVLDVSDYDQVAAFAVDIHTSHSSMDVVFNIAGVSAWGTVDRLSHDQWTKMVAINLMGPIHVIESFVPQMVAAGRGGRLVNVSSAAGIVALPWHAAYSASKYGLRGLSEVLRFDLAKHGIGVNVVVPGAVRTPLVNTVEIAGVDREDPQVARWVDRFSGHAVSPERAAEKILDGVAKNRYLVYTSPDIRALYAFKRLAWWPYSVAMRQVNAVFTRALRPGPPTRGIPSGN</sequence>
<dbReference type="Gene3D" id="3.40.50.720">
    <property type="entry name" value="NAD(P)-binding Rossmann-like Domain"/>
    <property type="match status" value="1"/>
</dbReference>
<dbReference type="InterPro" id="IPR002347">
    <property type="entry name" value="SDR_fam"/>
</dbReference>
<dbReference type="InterPro" id="IPR036291">
    <property type="entry name" value="NAD(P)-bd_dom_sf"/>
</dbReference>
<evidence type="ECO:0000313" key="4">
    <source>
        <dbReference type="EMBL" id="GLB82019.1"/>
    </source>
</evidence>
<dbReference type="EMBL" id="BRXE01000008">
    <property type="protein sequence ID" value="GLB82019.1"/>
    <property type="molecule type" value="Genomic_DNA"/>
</dbReference>
<dbReference type="PANTHER" id="PTHR44196">
    <property type="entry name" value="DEHYDROGENASE/REDUCTASE SDR FAMILY MEMBER 7B"/>
    <property type="match status" value="1"/>
</dbReference>
<dbReference type="InterPro" id="IPR020904">
    <property type="entry name" value="Sc_DH/Rdtase_CS"/>
</dbReference>
<evidence type="ECO:0000313" key="5">
    <source>
        <dbReference type="EMBL" id="GLD30270.1"/>
    </source>
</evidence>
<dbReference type="Pfam" id="PF00106">
    <property type="entry name" value="adh_short"/>
    <property type="match status" value="1"/>
</dbReference>
<evidence type="ECO:0000313" key="6">
    <source>
        <dbReference type="Proteomes" id="UP001064782"/>
    </source>
</evidence>